<keyword evidence="2 6" id="KW-0812">Transmembrane</keyword>
<evidence type="ECO:0000256" key="2">
    <source>
        <dbReference type="ARBA" id="ARBA00022692"/>
    </source>
</evidence>
<proteinExistence type="predicted"/>
<feature type="compositionally biased region" description="Acidic residues" evidence="5">
    <location>
        <begin position="115"/>
        <end position="124"/>
    </location>
</feature>
<evidence type="ECO:0000256" key="6">
    <source>
        <dbReference type="SAM" id="Phobius"/>
    </source>
</evidence>
<accession>A0A448ZR25</accession>
<keyword evidence="3 6" id="KW-1133">Transmembrane helix</keyword>
<dbReference type="EMBL" id="CAACVS010000647">
    <property type="protein sequence ID" value="VEU44444.1"/>
    <property type="molecule type" value="Genomic_DNA"/>
</dbReference>
<protein>
    <submittedName>
        <fullName evidence="7">Uncharacterized protein</fullName>
    </submittedName>
</protein>
<feature type="transmembrane region" description="Helical" evidence="6">
    <location>
        <begin position="55"/>
        <end position="80"/>
    </location>
</feature>
<reference evidence="7 8" key="1">
    <citation type="submission" date="2019-01" db="EMBL/GenBank/DDBJ databases">
        <authorList>
            <person name="Ferrante I. M."/>
        </authorList>
    </citation>
    <scope>NUCLEOTIDE SEQUENCE [LARGE SCALE GENOMIC DNA]</scope>
    <source>
        <strain evidence="7 8">B856</strain>
    </source>
</reference>
<feature type="transmembrane region" description="Helical" evidence="6">
    <location>
        <begin position="232"/>
        <end position="252"/>
    </location>
</feature>
<evidence type="ECO:0000313" key="7">
    <source>
        <dbReference type="EMBL" id="VEU44444.1"/>
    </source>
</evidence>
<dbReference type="PANTHER" id="PTHR23112:SF0">
    <property type="entry name" value="TRANSMEMBRANE PROTEIN 116"/>
    <property type="match status" value="1"/>
</dbReference>
<dbReference type="GO" id="GO:0005886">
    <property type="term" value="C:plasma membrane"/>
    <property type="evidence" value="ECO:0007669"/>
    <property type="project" value="TreeGrafter"/>
</dbReference>
<name>A0A448ZR25_9STRA</name>
<feature type="compositionally biased region" description="Basic and acidic residues" evidence="5">
    <location>
        <begin position="104"/>
        <end position="114"/>
    </location>
</feature>
<evidence type="ECO:0000313" key="8">
    <source>
        <dbReference type="Proteomes" id="UP000291116"/>
    </source>
</evidence>
<gene>
    <name evidence="7" type="ORF">PSNMU_V1.4_AUG-EV-PASAV3_0116000</name>
</gene>
<feature type="region of interest" description="Disordered" evidence="5">
    <location>
        <begin position="96"/>
        <end position="166"/>
    </location>
</feature>
<keyword evidence="4 6" id="KW-0472">Membrane</keyword>
<dbReference type="Proteomes" id="UP000291116">
    <property type="component" value="Unassembled WGS sequence"/>
</dbReference>
<comment type="subcellular location">
    <subcellularLocation>
        <location evidence="1">Membrane</location>
        <topology evidence="1">Multi-pass membrane protein</topology>
    </subcellularLocation>
</comment>
<evidence type="ECO:0000256" key="3">
    <source>
        <dbReference type="ARBA" id="ARBA00022989"/>
    </source>
</evidence>
<evidence type="ECO:0000256" key="4">
    <source>
        <dbReference type="ARBA" id="ARBA00023136"/>
    </source>
</evidence>
<feature type="transmembrane region" description="Helical" evidence="6">
    <location>
        <begin position="258"/>
        <end position="284"/>
    </location>
</feature>
<evidence type="ECO:0000256" key="5">
    <source>
        <dbReference type="SAM" id="MobiDB-lite"/>
    </source>
</evidence>
<dbReference type="AlphaFoldDB" id="A0A448ZR25"/>
<sequence length="431" mass="49695">MGMYHNANLWCWIAAAPACPYDQEPHQIDNWQHYEEKADKCEESKYDDDVDVYRLAFYFGPLWLCMVFITVTMGMLICAVSRIGCSKKSIASCLNRHKNSRQKANTDSRKHENDSVEEQSEGDEQSNSSISGAGDAFKRQKANSNSRNHENNSDEEQNGGDEQSNISISGARDAFKSDRRSSFFIPAKKKKRKTPRNENTTHVLKVLESYLTASQQAKNSQSYGSRVVYKQAIYYTLAFYATFTFATINRVFQHFGVSFFPFILLHSFTIPLQGFFNLVIYRYFHFVRLRQRNPYVPFRILLQWTFRWTFLGPPPGARRDSSQKFQSFELPNNGKSTKSRSFGPSGAFDSHNCEYSEGSDSVVDDDAELERMPRIEDEFENSFWFDYTPSAELAYEYHTTRALNNPAQYPSTLNNVPTQYPTMVTDFDSDD</sequence>
<keyword evidence="8" id="KW-1185">Reference proteome</keyword>
<dbReference type="OrthoDB" id="48865at2759"/>
<dbReference type="PANTHER" id="PTHR23112">
    <property type="entry name" value="G PROTEIN-COUPLED RECEPTOR 157-RELATED"/>
    <property type="match status" value="1"/>
</dbReference>
<organism evidence="7 8">
    <name type="scientific">Pseudo-nitzschia multistriata</name>
    <dbReference type="NCBI Taxonomy" id="183589"/>
    <lineage>
        <taxon>Eukaryota</taxon>
        <taxon>Sar</taxon>
        <taxon>Stramenopiles</taxon>
        <taxon>Ochrophyta</taxon>
        <taxon>Bacillariophyta</taxon>
        <taxon>Bacillariophyceae</taxon>
        <taxon>Bacillariophycidae</taxon>
        <taxon>Bacillariales</taxon>
        <taxon>Bacillariaceae</taxon>
        <taxon>Pseudo-nitzschia</taxon>
    </lineage>
</organism>
<dbReference type="GO" id="GO:0007189">
    <property type="term" value="P:adenylate cyclase-activating G protein-coupled receptor signaling pathway"/>
    <property type="evidence" value="ECO:0007669"/>
    <property type="project" value="TreeGrafter"/>
</dbReference>
<evidence type="ECO:0000256" key="1">
    <source>
        <dbReference type="ARBA" id="ARBA00004141"/>
    </source>
</evidence>
<dbReference type="GO" id="GO:0004930">
    <property type="term" value="F:G protein-coupled receptor activity"/>
    <property type="evidence" value="ECO:0007669"/>
    <property type="project" value="TreeGrafter"/>
</dbReference>